<dbReference type="InterPro" id="IPR011990">
    <property type="entry name" value="TPR-like_helical_dom_sf"/>
</dbReference>
<dbReference type="Gene3D" id="1.25.40.10">
    <property type="entry name" value="Tetratricopeptide repeat domain"/>
    <property type="match status" value="1"/>
</dbReference>
<feature type="compositionally biased region" description="Acidic residues" evidence="1">
    <location>
        <begin position="1"/>
        <end position="10"/>
    </location>
</feature>
<dbReference type="EMBL" id="HBFL01003805">
    <property type="protein sequence ID" value="CAD8762695.1"/>
    <property type="molecule type" value="Transcribed_RNA"/>
</dbReference>
<dbReference type="PANTHER" id="PTHR46014">
    <property type="entry name" value="TETRATRICOPEPTIDE REPEAT PROTEIN 1"/>
    <property type="match status" value="1"/>
</dbReference>
<organism evidence="2">
    <name type="scientific">Pseudo-nitzschia delicatissima</name>
    <dbReference type="NCBI Taxonomy" id="44447"/>
    <lineage>
        <taxon>Eukaryota</taxon>
        <taxon>Sar</taxon>
        <taxon>Stramenopiles</taxon>
        <taxon>Ochrophyta</taxon>
        <taxon>Bacillariophyta</taxon>
        <taxon>Bacillariophyceae</taxon>
        <taxon>Bacillariophycidae</taxon>
        <taxon>Bacillariales</taxon>
        <taxon>Bacillariaceae</taxon>
        <taxon>Pseudo-nitzschia</taxon>
    </lineage>
</organism>
<feature type="region of interest" description="Disordered" evidence="1">
    <location>
        <begin position="1"/>
        <end position="41"/>
    </location>
</feature>
<name>A0A7S0Y8F4_9STRA</name>
<evidence type="ECO:0000256" key="1">
    <source>
        <dbReference type="SAM" id="MobiDB-lite"/>
    </source>
</evidence>
<evidence type="ECO:0000313" key="2">
    <source>
        <dbReference type="EMBL" id="CAD8762695.1"/>
    </source>
</evidence>
<sequence>MSDNQDEEESLSSSESVSSSSSSQSSFDVEPTTDDSKTNALRNNDFAYDGMWSFTGYGGMMVKLAEDFVKSRKELEAVDPREENNDEEHDNEIAIDLSEIDITDATAIIRIQETLDERGLRMADGVLRRILEGCCPPKLKITRLDEEKTMRRLLNLKQEGNIHFVEKGYREAIDCYDDALESIPSDQRCSLFVAPKHQITEIINILSNKAECLLRKAKYEEAAEAATEALVFDGSHEKSRLRRAKACLEIGMYDRYEATSRGDESLTGVAYLVQAKHDVDEILEDPESTPGGQKAAQKVCESVDKLLAGAKKKVLSKDPTTEWDMTILKIQSRCW</sequence>
<gene>
    <name evidence="2" type="ORF">PDEL1432_LOCUS2735</name>
</gene>
<dbReference type="SUPFAM" id="SSF48452">
    <property type="entry name" value="TPR-like"/>
    <property type="match status" value="1"/>
</dbReference>
<dbReference type="InterPro" id="IPR052769">
    <property type="entry name" value="TPR_domain_protein"/>
</dbReference>
<dbReference type="InterPro" id="IPR019734">
    <property type="entry name" value="TPR_rpt"/>
</dbReference>
<dbReference type="AlphaFoldDB" id="A0A7S0Y8F4"/>
<dbReference type="SMART" id="SM00028">
    <property type="entry name" value="TPR"/>
    <property type="match status" value="2"/>
</dbReference>
<protein>
    <submittedName>
        <fullName evidence="2">Uncharacterized protein</fullName>
    </submittedName>
</protein>
<feature type="compositionally biased region" description="Low complexity" evidence="1">
    <location>
        <begin position="11"/>
        <end position="26"/>
    </location>
</feature>
<dbReference type="PANTHER" id="PTHR46014:SF1">
    <property type="entry name" value="TETRATRICOPEPTIDE REPEAT PROTEIN 1"/>
    <property type="match status" value="1"/>
</dbReference>
<proteinExistence type="predicted"/>
<reference evidence="2" key="1">
    <citation type="submission" date="2021-01" db="EMBL/GenBank/DDBJ databases">
        <authorList>
            <person name="Corre E."/>
            <person name="Pelletier E."/>
            <person name="Niang G."/>
            <person name="Scheremetjew M."/>
            <person name="Finn R."/>
            <person name="Kale V."/>
            <person name="Holt S."/>
            <person name="Cochrane G."/>
            <person name="Meng A."/>
            <person name="Brown T."/>
            <person name="Cohen L."/>
        </authorList>
    </citation>
    <scope>NUCLEOTIDE SEQUENCE</scope>
    <source>
        <strain evidence="2">UNC1205</strain>
    </source>
</reference>
<accession>A0A7S0Y8F4</accession>